<evidence type="ECO:0000313" key="1">
    <source>
        <dbReference type="EMBL" id="TWP28742.1"/>
    </source>
</evidence>
<organism evidence="1 2">
    <name type="scientific">Apibacter muscae</name>
    <dbReference type="NCBI Taxonomy" id="2509004"/>
    <lineage>
        <taxon>Bacteria</taxon>
        <taxon>Pseudomonadati</taxon>
        <taxon>Bacteroidota</taxon>
        <taxon>Flavobacteriia</taxon>
        <taxon>Flavobacteriales</taxon>
        <taxon>Weeksellaceae</taxon>
        <taxon>Apibacter</taxon>
    </lineage>
</organism>
<protein>
    <submittedName>
        <fullName evidence="1">Uncharacterized protein</fullName>
    </submittedName>
</protein>
<name>A0A563DF62_9FLAO</name>
<reference evidence="1 2" key="1">
    <citation type="submission" date="2019-02" db="EMBL/GenBank/DDBJ databases">
        <title>Apibacter muscae sp. nov.: a novel member of the house fly microbiota.</title>
        <authorList>
            <person name="Park R."/>
        </authorList>
    </citation>
    <scope>NUCLEOTIDE SEQUENCE [LARGE SCALE GENOMIC DNA]</scope>
    <source>
        <strain evidence="1 2">AL1</strain>
    </source>
</reference>
<accession>A0A563DF62</accession>
<evidence type="ECO:0000313" key="2">
    <source>
        <dbReference type="Proteomes" id="UP000319499"/>
    </source>
</evidence>
<keyword evidence="2" id="KW-1185">Reference proteome</keyword>
<gene>
    <name evidence="1" type="ORF">ETU09_05350</name>
</gene>
<proteinExistence type="predicted"/>
<dbReference type="AlphaFoldDB" id="A0A563DF62"/>
<dbReference type="Proteomes" id="UP000319499">
    <property type="component" value="Unassembled WGS sequence"/>
</dbReference>
<dbReference type="OrthoDB" id="933310at2"/>
<dbReference type="RefSeq" id="WP_146262014.1">
    <property type="nucleotide sequence ID" value="NZ_SELG01000032.1"/>
</dbReference>
<sequence>MCRKKFSLVLFSVFWGLISPTLFSQIIINSSTKDDLKISQSNSADLILNSLDKSFMPNRVALISLDSPLPLAQDLTGIQEGTIVYNISDAPGLSAGLHVWQDSRWNILLTKLGKRQDYSNLVYLQTGSGDNVGADDITTIPYVNTTSPGVELAKFTSNFTVPKNGNIMINALIYVQMYVQTYGVSQVANTFFTIQVTDITPNSPDQGKIQKFYTGCTPISMRQTPGASVAGINNNPTSAIVFSTMRVTEGHSYEVKVLGQEGWNSAAEIKAGTFQWRPSASLVYNANSVLKIDFQSDPY</sequence>
<dbReference type="EMBL" id="SELH01000017">
    <property type="protein sequence ID" value="TWP28742.1"/>
    <property type="molecule type" value="Genomic_DNA"/>
</dbReference>
<comment type="caution">
    <text evidence="1">The sequence shown here is derived from an EMBL/GenBank/DDBJ whole genome shotgun (WGS) entry which is preliminary data.</text>
</comment>